<dbReference type="Pfam" id="PF00078">
    <property type="entry name" value="RVT_1"/>
    <property type="match status" value="1"/>
</dbReference>
<dbReference type="InterPro" id="IPR005135">
    <property type="entry name" value="Endo/exonuclease/phosphatase"/>
</dbReference>
<keyword evidence="3" id="KW-1185">Reference proteome</keyword>
<comment type="caution">
    <text evidence="2">The sequence shown here is derived from an EMBL/GenBank/DDBJ whole genome shotgun (WGS) entry which is preliminary data.</text>
</comment>
<sequence length="717" mass="83143">MWGGKHTDTKGRELFSFLEYKDIVLLNDGTGTRCNPSTLELAPIDLSFCNSSLASKITWSVDLTSSYGSDHHVVNINFSHKQILTDDSESVYNYKKADWEAFSSKCNEHLSPDMISDNIEETCSRLTNKILQIAGECIPVKLKNNKPKKPQVPWWTPECTKSVKERNICKNRAQHTGFGTDFTIYREKERACRKTIKAAQAMYWESYCNSLNNDSKLSDVWKKVKSMLGKTFKKLNLPTLLYNNTKYECTQDKADILATNYAQVSSDDNYSDNFKSQKQDIEQKEYSKLLHYYKDNSDSYNEPYTMQELKDAISDTSDTSPGKDKITYSMFKQFTDKSLSVLLLFINRVWFLQKLPSEWKHSIISPVLKPGKKPTDPQSYRPIALTSNFVKIMEKMVNNRLRWYLEKNNFYTPNQSGFRKNRNTMEQIIRIDNDIHKAFLKKHFTVGVFIDFQKAFDMLWKKGLLIKMASLGIRGNMLGWVKDFLSDRTIQVKVNNTYSEIFIIQNGTPQGSCISPTLFNIMVNDISNNLKYCAMSQFADDSAIWLSGKSNKYLQKRIQEDIDTISTWCDKWGFLISQTKTVAMIFKWIPSHVGLSGNEMADTAAKKALSIETCITSIPLYKEDIKCLCKNLLKKMWQQYWENNTKSKQLHTIQNDVNFCITIPKSTRERERTLFKLRSSYIFTNKFKYTMGKCNSELCDTCLVVDDMQHYLFNCRK</sequence>
<dbReference type="GO" id="GO:0006259">
    <property type="term" value="P:DNA metabolic process"/>
    <property type="evidence" value="ECO:0007669"/>
    <property type="project" value="UniProtKB-ARBA"/>
</dbReference>
<gene>
    <name evidence="2" type="ORF">MGAL_10B085176</name>
</gene>
<dbReference type="Proteomes" id="UP000596742">
    <property type="component" value="Unassembled WGS sequence"/>
</dbReference>
<feature type="domain" description="Reverse transcriptase" evidence="1">
    <location>
        <begin position="348"/>
        <end position="597"/>
    </location>
</feature>
<dbReference type="AlphaFoldDB" id="A0A8B6DX24"/>
<dbReference type="CDD" id="cd01650">
    <property type="entry name" value="RT_nLTR_like"/>
    <property type="match status" value="1"/>
</dbReference>
<dbReference type="OrthoDB" id="6243574at2759"/>
<name>A0A8B6DX24_MYTGA</name>
<dbReference type="InterPro" id="IPR036691">
    <property type="entry name" value="Endo/exonu/phosph_ase_sf"/>
</dbReference>
<reference evidence="2" key="1">
    <citation type="submission" date="2018-11" db="EMBL/GenBank/DDBJ databases">
        <authorList>
            <person name="Alioto T."/>
            <person name="Alioto T."/>
        </authorList>
    </citation>
    <scope>NUCLEOTIDE SEQUENCE</scope>
</reference>
<dbReference type="Gene3D" id="3.60.10.10">
    <property type="entry name" value="Endonuclease/exonuclease/phosphatase"/>
    <property type="match status" value="1"/>
</dbReference>
<protein>
    <recommendedName>
        <fullName evidence="1">Reverse transcriptase domain-containing protein</fullName>
    </recommendedName>
</protein>
<dbReference type="SUPFAM" id="SSF56672">
    <property type="entry name" value="DNA/RNA polymerases"/>
    <property type="match status" value="1"/>
</dbReference>
<organism evidence="2 3">
    <name type="scientific">Mytilus galloprovincialis</name>
    <name type="common">Mediterranean mussel</name>
    <dbReference type="NCBI Taxonomy" id="29158"/>
    <lineage>
        <taxon>Eukaryota</taxon>
        <taxon>Metazoa</taxon>
        <taxon>Spiralia</taxon>
        <taxon>Lophotrochozoa</taxon>
        <taxon>Mollusca</taxon>
        <taxon>Bivalvia</taxon>
        <taxon>Autobranchia</taxon>
        <taxon>Pteriomorphia</taxon>
        <taxon>Mytilida</taxon>
        <taxon>Mytiloidea</taxon>
        <taxon>Mytilidae</taxon>
        <taxon>Mytilinae</taxon>
        <taxon>Mytilus</taxon>
    </lineage>
</organism>
<dbReference type="InterPro" id="IPR000477">
    <property type="entry name" value="RT_dom"/>
</dbReference>
<evidence type="ECO:0000313" key="3">
    <source>
        <dbReference type="Proteomes" id="UP000596742"/>
    </source>
</evidence>
<dbReference type="InterPro" id="IPR043502">
    <property type="entry name" value="DNA/RNA_pol_sf"/>
</dbReference>
<evidence type="ECO:0000259" key="1">
    <source>
        <dbReference type="PROSITE" id="PS50878"/>
    </source>
</evidence>
<dbReference type="GO" id="GO:0003676">
    <property type="term" value="F:nucleic acid binding"/>
    <property type="evidence" value="ECO:0007669"/>
    <property type="project" value="InterPro"/>
</dbReference>
<dbReference type="EMBL" id="UYJE01004260">
    <property type="protein sequence ID" value="VDI26572.1"/>
    <property type="molecule type" value="Genomic_DNA"/>
</dbReference>
<dbReference type="PANTHER" id="PTHR19446">
    <property type="entry name" value="REVERSE TRANSCRIPTASES"/>
    <property type="match status" value="1"/>
</dbReference>
<dbReference type="Pfam" id="PF14529">
    <property type="entry name" value="Exo_endo_phos_2"/>
    <property type="match status" value="1"/>
</dbReference>
<dbReference type="GO" id="GO:0003824">
    <property type="term" value="F:catalytic activity"/>
    <property type="evidence" value="ECO:0007669"/>
    <property type="project" value="InterPro"/>
</dbReference>
<dbReference type="Gene3D" id="3.30.420.10">
    <property type="entry name" value="Ribonuclease H-like superfamily/Ribonuclease H"/>
    <property type="match status" value="1"/>
</dbReference>
<proteinExistence type="predicted"/>
<dbReference type="SUPFAM" id="SSF56219">
    <property type="entry name" value="DNase I-like"/>
    <property type="match status" value="1"/>
</dbReference>
<dbReference type="InterPro" id="IPR036397">
    <property type="entry name" value="RNaseH_sf"/>
</dbReference>
<evidence type="ECO:0000313" key="2">
    <source>
        <dbReference type="EMBL" id="VDI26572.1"/>
    </source>
</evidence>
<dbReference type="PROSITE" id="PS50878">
    <property type="entry name" value="RT_POL"/>
    <property type="match status" value="1"/>
</dbReference>
<accession>A0A8B6DX24</accession>